<feature type="transmembrane region" description="Helical" evidence="1">
    <location>
        <begin position="187"/>
        <end position="206"/>
    </location>
</feature>
<dbReference type="KEGG" id="acad:UA74_25050"/>
<keyword evidence="1" id="KW-1133">Transmembrane helix</keyword>
<name>A0AAC9LIM8_9PSEU</name>
<evidence type="ECO:0000313" key="3">
    <source>
        <dbReference type="Proteomes" id="UP000185511"/>
    </source>
</evidence>
<accession>A0AAC9LIM8</accession>
<protein>
    <submittedName>
        <fullName evidence="2">Uncharacterized protein</fullName>
    </submittedName>
</protein>
<reference evidence="3" key="1">
    <citation type="submission" date="2016-06" db="EMBL/GenBank/DDBJ databases">
        <title>Complete genome sequence of Actinoalloteichus fjordicus DSM 46855 (=ADI127-17), type strain of the new species Actinoalloteichus fjordicus.</title>
        <authorList>
            <person name="Ruckert C."/>
            <person name="Nouioui I."/>
            <person name="Willmese J."/>
            <person name="van Wezel G."/>
            <person name="Klenk H.-P."/>
            <person name="Kalinowski J."/>
            <person name="Zotchev S.B."/>
        </authorList>
    </citation>
    <scope>NUCLEOTIDE SEQUENCE [LARGE SCALE GENOMIC DNA]</scope>
    <source>
        <strain evidence="3">ADI127-7</strain>
    </source>
</reference>
<feature type="transmembrane region" description="Helical" evidence="1">
    <location>
        <begin position="100"/>
        <end position="119"/>
    </location>
</feature>
<dbReference type="EMBL" id="CP016076">
    <property type="protein sequence ID" value="APU17024.1"/>
    <property type="molecule type" value="Genomic_DNA"/>
</dbReference>
<keyword evidence="3" id="KW-1185">Reference proteome</keyword>
<sequence>MTQLLTCVRRTLPLRLLSSVTVALGCLLGVGVFLVPALGVATAGPWLPLAVLAALLAAWCTVSSSAVLASARGRAGDSGSRQHGTHIDLRDHLGVWPARLSSVAFLAGQVILAAGIAGVLTDHLWPGGRSWSGPLVIAVATTLVIARLPRPRGLGLLPVLVVGVLAIVVAAAVALEPAPSGAPVPVVEISGVAEAAAMAFVAFCGFERFTTRGARPRSGVIAPMTIALLASAALILIVAFAGWHQLGPHRLGLSPTPLLDLVVAADAAPLATLVGIAALAAMLPPVIAALTSARDAMRVSIVEGDVRWPSRARSDASEPSWSVELVVGLAACVAVLVLAPAAVLAMGVCLLLTHYAFLNASARLIAGEQDTASARRGCTGMFASVILAMSLPVAALAGTALVLAFGAAALALTARPWR</sequence>
<keyword evidence="1" id="KW-0472">Membrane</keyword>
<feature type="transmembrane region" description="Helical" evidence="1">
    <location>
        <begin position="46"/>
        <end position="71"/>
    </location>
</feature>
<organism evidence="2 3">
    <name type="scientific">Actinoalloteichus fjordicus</name>
    <dbReference type="NCBI Taxonomy" id="1612552"/>
    <lineage>
        <taxon>Bacteria</taxon>
        <taxon>Bacillati</taxon>
        <taxon>Actinomycetota</taxon>
        <taxon>Actinomycetes</taxon>
        <taxon>Pseudonocardiales</taxon>
        <taxon>Pseudonocardiaceae</taxon>
        <taxon>Actinoalloteichus</taxon>
    </lineage>
</organism>
<keyword evidence="1" id="KW-0812">Transmembrane</keyword>
<gene>
    <name evidence="2" type="ORF">UA74_25050</name>
</gene>
<feature type="transmembrane region" description="Helical" evidence="1">
    <location>
        <begin position="218"/>
        <end position="243"/>
    </location>
</feature>
<feature type="transmembrane region" description="Helical" evidence="1">
    <location>
        <begin position="131"/>
        <end position="148"/>
    </location>
</feature>
<feature type="transmembrane region" description="Helical" evidence="1">
    <location>
        <begin position="325"/>
        <end position="357"/>
    </location>
</feature>
<feature type="transmembrane region" description="Helical" evidence="1">
    <location>
        <begin position="155"/>
        <end position="175"/>
    </location>
</feature>
<proteinExistence type="predicted"/>
<dbReference type="RefSeq" id="WP_232237448.1">
    <property type="nucleotide sequence ID" value="NZ_CP016076.1"/>
</dbReference>
<evidence type="ECO:0000313" key="2">
    <source>
        <dbReference type="EMBL" id="APU17024.1"/>
    </source>
</evidence>
<feature type="transmembrane region" description="Helical" evidence="1">
    <location>
        <begin position="385"/>
        <end position="412"/>
    </location>
</feature>
<dbReference type="AlphaFoldDB" id="A0AAC9LIM8"/>
<evidence type="ECO:0000256" key="1">
    <source>
        <dbReference type="SAM" id="Phobius"/>
    </source>
</evidence>
<dbReference type="Proteomes" id="UP000185511">
    <property type="component" value="Chromosome"/>
</dbReference>
<feature type="transmembrane region" description="Helical" evidence="1">
    <location>
        <begin position="12"/>
        <end position="34"/>
    </location>
</feature>
<dbReference type="Gene3D" id="1.20.1740.10">
    <property type="entry name" value="Amino acid/polyamine transporter I"/>
    <property type="match status" value="1"/>
</dbReference>
<feature type="transmembrane region" description="Helical" evidence="1">
    <location>
        <begin position="263"/>
        <end position="290"/>
    </location>
</feature>